<dbReference type="Gene3D" id="3.40.50.12780">
    <property type="entry name" value="N-terminal domain of ligase-like"/>
    <property type="match status" value="1"/>
</dbReference>
<dbReference type="InterPro" id="IPR042099">
    <property type="entry name" value="ANL_N_sf"/>
</dbReference>
<proteinExistence type="predicted"/>
<evidence type="ECO:0008006" key="5">
    <source>
        <dbReference type="Google" id="ProtNLM"/>
    </source>
</evidence>
<dbReference type="SUPFAM" id="SSF56801">
    <property type="entry name" value="Acetyl-CoA synthetase-like"/>
    <property type="match status" value="1"/>
</dbReference>
<dbReference type="CDD" id="cd05911">
    <property type="entry name" value="Firefly_Luc_like"/>
    <property type="match status" value="1"/>
</dbReference>
<feature type="domain" description="AMP-binding enzyme C-terminal" evidence="2">
    <location>
        <begin position="472"/>
        <end position="559"/>
    </location>
</feature>
<dbReference type="AlphaFoldDB" id="A0A8H5HEY6"/>
<protein>
    <recommendedName>
        <fullName evidence="5">Acetyl-CoA synthetase-like protein</fullName>
    </recommendedName>
</protein>
<accession>A0A8H5HEY6</accession>
<dbReference type="PROSITE" id="PS00455">
    <property type="entry name" value="AMP_BINDING"/>
    <property type="match status" value="1"/>
</dbReference>
<gene>
    <name evidence="3" type="ORF">D9757_008482</name>
</gene>
<sequence length="586" mass="65560">MSAFQTKETLPEIPHNLSIPQFFLDLKNSERLVTDNHAVHGIELRNPWLIEDKTGRQIGLDEINSRTFGLANTLKTRYDIGVDDVVLLFSRNHIDYPIAIWAVHRLGGIVSGANPDFQAGELLYQIQISKAKLIIVHPEALETATSAARSAGMPLDRILVFDIGSKRNPQGFRSVSAAVREGLAQPRQFSEPVIDARTKLAFLSFSSGTTGKPKGVAIPHYSVIINAIQMAVHHKIFQEYAPWHERRFRPGDVAIAVLPFYHIYGLVLNLHFMLYSRISLVVVERFNFEDMLRSISQYHISHLMLVPPQIILLCKNPDVVRRYNLSSVRFIMTAAAPVTNETAEELFRAFPEAHIGQAYGMTETCTACTVFSIENRRGIPGGAGKLMPGIRARIVKPDGSLGTYDEVGELWIWSPSNALGYYNNEKATKETFIHGWVRTGDEARIDRNLEVWVLDRIKEIMKVRGFQVAPAELEGCILSHPDVNDACVVGIPDDYSGEVPLAFVVLNELAAKRGQRSEAEATNIRCSIQKHVADNKVYYKQLSGGVEFVPSIPKNPSGKLLRRLLRDQARNLGRSRPLRTRASAKL</sequence>
<name>A0A8H5HEY6_9AGAR</name>
<feature type="domain" description="AMP-dependent synthetase/ligase" evidence="1">
    <location>
        <begin position="54"/>
        <end position="422"/>
    </location>
</feature>
<dbReference type="InterPro" id="IPR000873">
    <property type="entry name" value="AMP-dep_synth/lig_dom"/>
</dbReference>
<evidence type="ECO:0000313" key="3">
    <source>
        <dbReference type="EMBL" id="KAF5382321.1"/>
    </source>
</evidence>
<dbReference type="OrthoDB" id="6509636at2759"/>
<dbReference type="PANTHER" id="PTHR24096:SF422">
    <property type="entry name" value="BCDNA.GH02901"/>
    <property type="match status" value="1"/>
</dbReference>
<dbReference type="Pfam" id="PF13193">
    <property type="entry name" value="AMP-binding_C"/>
    <property type="match status" value="1"/>
</dbReference>
<dbReference type="InterPro" id="IPR020845">
    <property type="entry name" value="AMP-binding_CS"/>
</dbReference>
<dbReference type="InterPro" id="IPR045851">
    <property type="entry name" value="AMP-bd_C_sf"/>
</dbReference>
<organism evidence="3 4">
    <name type="scientific">Collybiopsis confluens</name>
    <dbReference type="NCBI Taxonomy" id="2823264"/>
    <lineage>
        <taxon>Eukaryota</taxon>
        <taxon>Fungi</taxon>
        <taxon>Dikarya</taxon>
        <taxon>Basidiomycota</taxon>
        <taxon>Agaricomycotina</taxon>
        <taxon>Agaricomycetes</taxon>
        <taxon>Agaricomycetidae</taxon>
        <taxon>Agaricales</taxon>
        <taxon>Marasmiineae</taxon>
        <taxon>Omphalotaceae</taxon>
        <taxon>Collybiopsis</taxon>
    </lineage>
</organism>
<dbReference type="Gene3D" id="3.30.300.30">
    <property type="match status" value="1"/>
</dbReference>
<dbReference type="EMBL" id="JAACJN010000053">
    <property type="protein sequence ID" value="KAF5382321.1"/>
    <property type="molecule type" value="Genomic_DNA"/>
</dbReference>
<evidence type="ECO:0000313" key="4">
    <source>
        <dbReference type="Proteomes" id="UP000518752"/>
    </source>
</evidence>
<keyword evidence="4" id="KW-1185">Reference proteome</keyword>
<evidence type="ECO:0000259" key="2">
    <source>
        <dbReference type="Pfam" id="PF13193"/>
    </source>
</evidence>
<dbReference type="GO" id="GO:0016405">
    <property type="term" value="F:CoA-ligase activity"/>
    <property type="evidence" value="ECO:0007669"/>
    <property type="project" value="TreeGrafter"/>
</dbReference>
<reference evidence="3 4" key="1">
    <citation type="journal article" date="2020" name="ISME J.">
        <title>Uncovering the hidden diversity of litter-decomposition mechanisms in mushroom-forming fungi.</title>
        <authorList>
            <person name="Floudas D."/>
            <person name="Bentzer J."/>
            <person name="Ahren D."/>
            <person name="Johansson T."/>
            <person name="Persson P."/>
            <person name="Tunlid A."/>
        </authorList>
    </citation>
    <scope>NUCLEOTIDE SEQUENCE [LARGE SCALE GENOMIC DNA]</scope>
    <source>
        <strain evidence="3 4">CBS 406.79</strain>
    </source>
</reference>
<dbReference type="PANTHER" id="PTHR24096">
    <property type="entry name" value="LONG-CHAIN-FATTY-ACID--COA LIGASE"/>
    <property type="match status" value="1"/>
</dbReference>
<dbReference type="Proteomes" id="UP000518752">
    <property type="component" value="Unassembled WGS sequence"/>
</dbReference>
<comment type="caution">
    <text evidence="3">The sequence shown here is derived from an EMBL/GenBank/DDBJ whole genome shotgun (WGS) entry which is preliminary data.</text>
</comment>
<dbReference type="Pfam" id="PF00501">
    <property type="entry name" value="AMP-binding"/>
    <property type="match status" value="1"/>
</dbReference>
<dbReference type="InterPro" id="IPR025110">
    <property type="entry name" value="AMP-bd_C"/>
</dbReference>
<evidence type="ECO:0000259" key="1">
    <source>
        <dbReference type="Pfam" id="PF00501"/>
    </source>
</evidence>